<dbReference type="OrthoDB" id="9799036at2"/>
<dbReference type="InterPro" id="IPR050563">
    <property type="entry name" value="4-hydroxybenzoyl-CoA_TE"/>
</dbReference>
<dbReference type="Pfam" id="PF13279">
    <property type="entry name" value="4HBT_2"/>
    <property type="match status" value="1"/>
</dbReference>
<dbReference type="AlphaFoldDB" id="A0A7W1XC55"/>
<evidence type="ECO:0000313" key="3">
    <source>
        <dbReference type="EMBL" id="MBA4543817.1"/>
    </source>
</evidence>
<gene>
    <name evidence="3" type="ORF">H1164_13055</name>
</gene>
<reference evidence="3 4" key="1">
    <citation type="submission" date="2020-07" db="EMBL/GenBank/DDBJ databases">
        <authorList>
            <person name="Feng H."/>
        </authorList>
    </citation>
    <scope>NUCLEOTIDE SEQUENCE [LARGE SCALE GENOMIC DNA]</scope>
    <source>
        <strain evidence="4">s-11</strain>
    </source>
</reference>
<comment type="similarity">
    <text evidence="1">Belongs to the 4-hydroxybenzoyl-CoA thioesterase family.</text>
</comment>
<dbReference type="GO" id="GO:0047617">
    <property type="term" value="F:fatty acyl-CoA hydrolase activity"/>
    <property type="evidence" value="ECO:0007669"/>
    <property type="project" value="TreeGrafter"/>
</dbReference>
<comment type="caution">
    <text evidence="3">The sequence shown here is derived from an EMBL/GenBank/DDBJ whole genome shotgun (WGS) entry which is preliminary data.</text>
</comment>
<evidence type="ECO:0000256" key="1">
    <source>
        <dbReference type="ARBA" id="ARBA00005953"/>
    </source>
</evidence>
<protein>
    <submittedName>
        <fullName evidence="3">Acyl-CoA thioesterase</fullName>
    </submittedName>
</protein>
<dbReference type="SUPFAM" id="SSF54637">
    <property type="entry name" value="Thioesterase/thiol ester dehydrase-isomerase"/>
    <property type="match status" value="1"/>
</dbReference>
<keyword evidence="4" id="KW-1185">Reference proteome</keyword>
<dbReference type="CDD" id="cd00586">
    <property type="entry name" value="4HBT"/>
    <property type="match status" value="1"/>
</dbReference>
<accession>A0A7W1XC55</accession>
<dbReference type="PANTHER" id="PTHR31793">
    <property type="entry name" value="4-HYDROXYBENZOYL-COA THIOESTERASE FAMILY MEMBER"/>
    <property type="match status" value="1"/>
</dbReference>
<dbReference type="Gene3D" id="3.10.129.10">
    <property type="entry name" value="Hotdog Thioesterase"/>
    <property type="match status" value="1"/>
</dbReference>
<organism evidence="3 4">
    <name type="scientific">Thermoactinomyces daqus</name>
    <dbReference type="NCBI Taxonomy" id="1329516"/>
    <lineage>
        <taxon>Bacteria</taxon>
        <taxon>Bacillati</taxon>
        <taxon>Bacillota</taxon>
        <taxon>Bacilli</taxon>
        <taxon>Bacillales</taxon>
        <taxon>Thermoactinomycetaceae</taxon>
        <taxon>Thermoactinomyces</taxon>
    </lineage>
</organism>
<name>A0A7W1XC55_9BACL</name>
<dbReference type="EMBL" id="JACEIP010000022">
    <property type="protein sequence ID" value="MBA4543817.1"/>
    <property type="molecule type" value="Genomic_DNA"/>
</dbReference>
<evidence type="ECO:0000256" key="2">
    <source>
        <dbReference type="ARBA" id="ARBA00022801"/>
    </source>
</evidence>
<dbReference type="RefSeq" id="WP_033099978.1">
    <property type="nucleotide sequence ID" value="NZ_JACEIP010000022.1"/>
</dbReference>
<dbReference type="InterPro" id="IPR029069">
    <property type="entry name" value="HotDog_dom_sf"/>
</dbReference>
<keyword evidence="2" id="KW-0378">Hydrolase</keyword>
<evidence type="ECO:0000313" key="4">
    <source>
        <dbReference type="Proteomes" id="UP000530514"/>
    </source>
</evidence>
<dbReference type="PANTHER" id="PTHR31793:SF27">
    <property type="entry name" value="NOVEL THIOESTERASE SUPERFAMILY DOMAIN AND SAPOSIN A-TYPE DOMAIN CONTAINING PROTEIN (0610012H03RIK)"/>
    <property type="match status" value="1"/>
</dbReference>
<dbReference type="Proteomes" id="UP000530514">
    <property type="component" value="Unassembled WGS sequence"/>
</dbReference>
<sequence>MIESEIRVRFCETDALGHVNNTSYFIYLEQGRTEFFEEIATFADLSDWPFILAHIRCDFLQQAYYNQRLTIQTGVLRIGTRSVHLGQQILDRESGEVIARSESVMVYFNFLRQRSEPIPDGWKAKLNAYSISWPEKKEET</sequence>
<proteinExistence type="inferred from homology"/>